<reference evidence="3 4" key="1">
    <citation type="submission" date="2012-05" db="EMBL/GenBank/DDBJ databases">
        <title>Finished chromosome of genome of Oscillatoria sp. PCC 7112.</title>
        <authorList>
            <consortium name="US DOE Joint Genome Institute"/>
            <person name="Gugger M."/>
            <person name="Coursin T."/>
            <person name="Rippka R."/>
            <person name="Tandeau De Marsac N."/>
            <person name="Huntemann M."/>
            <person name="Wei C.-L."/>
            <person name="Han J."/>
            <person name="Detter J.C."/>
            <person name="Han C."/>
            <person name="Tapia R."/>
            <person name="Davenport K."/>
            <person name="Daligault H."/>
            <person name="Erkkila T."/>
            <person name="Gu W."/>
            <person name="Munk A.C.C."/>
            <person name="Teshima H."/>
            <person name="Xu Y."/>
            <person name="Chain P."/>
            <person name="Chen A."/>
            <person name="Krypides N."/>
            <person name="Mavromatis K."/>
            <person name="Markowitz V."/>
            <person name="Szeto E."/>
            <person name="Ivanova N."/>
            <person name="Mikhailova N."/>
            <person name="Ovchinnikova G."/>
            <person name="Pagani I."/>
            <person name="Pati A."/>
            <person name="Goodwin L."/>
            <person name="Peters L."/>
            <person name="Pitluck S."/>
            <person name="Woyke T."/>
            <person name="Kerfeld C."/>
        </authorList>
    </citation>
    <scope>NUCLEOTIDE SEQUENCE [LARGE SCALE GENOMIC DNA]</scope>
    <source>
        <strain evidence="3 4">PCC 7112</strain>
    </source>
</reference>
<keyword evidence="1" id="KW-0472">Membrane</keyword>
<evidence type="ECO:0000313" key="4">
    <source>
        <dbReference type="Proteomes" id="UP000010478"/>
    </source>
</evidence>
<dbReference type="STRING" id="179408.Osc7112_2255"/>
<dbReference type="AlphaFoldDB" id="K9VFI7"/>
<protein>
    <submittedName>
        <fullName evidence="3">Abortive infection protein</fullName>
    </submittedName>
</protein>
<organism evidence="3 4">
    <name type="scientific">Phormidium nigroviride PCC 7112</name>
    <dbReference type="NCBI Taxonomy" id="179408"/>
    <lineage>
        <taxon>Bacteria</taxon>
        <taxon>Bacillati</taxon>
        <taxon>Cyanobacteriota</taxon>
        <taxon>Cyanophyceae</taxon>
        <taxon>Oscillatoriophycideae</taxon>
        <taxon>Oscillatoriales</taxon>
        <taxon>Oscillatoriaceae</taxon>
        <taxon>Phormidium</taxon>
    </lineage>
</organism>
<dbReference type="PANTHER" id="PTHR43592">
    <property type="entry name" value="CAAX AMINO TERMINAL PROTEASE"/>
    <property type="match status" value="1"/>
</dbReference>
<proteinExistence type="predicted"/>
<feature type="transmembrane region" description="Helical" evidence="1">
    <location>
        <begin position="185"/>
        <end position="201"/>
    </location>
</feature>
<accession>K9VFI7</accession>
<dbReference type="PANTHER" id="PTHR43592:SF20">
    <property type="entry name" value="ALPHA_BETA-HYDROLASES SUPERFAMILY PROTEIN"/>
    <property type="match status" value="1"/>
</dbReference>
<evidence type="ECO:0000256" key="1">
    <source>
        <dbReference type="SAM" id="Phobius"/>
    </source>
</evidence>
<name>K9VFI7_9CYAN</name>
<dbReference type="PATRIC" id="fig|179408.3.peg.2754"/>
<evidence type="ECO:0000313" key="3">
    <source>
        <dbReference type="EMBL" id="AFZ06711.1"/>
    </source>
</evidence>
<feature type="domain" description="CAAX prenyl protease 2/Lysostaphin resistance protein A-like" evidence="2">
    <location>
        <begin position="126"/>
        <end position="219"/>
    </location>
</feature>
<dbReference type="Pfam" id="PF02517">
    <property type="entry name" value="Rce1-like"/>
    <property type="match status" value="1"/>
</dbReference>
<dbReference type="GO" id="GO:0080120">
    <property type="term" value="P:CAAX-box protein maturation"/>
    <property type="evidence" value="ECO:0007669"/>
    <property type="project" value="UniProtKB-ARBA"/>
</dbReference>
<dbReference type="EMBL" id="CP003614">
    <property type="protein sequence ID" value="AFZ06711.1"/>
    <property type="molecule type" value="Genomic_DNA"/>
</dbReference>
<dbReference type="InterPro" id="IPR003675">
    <property type="entry name" value="Rce1/LyrA-like_dom"/>
</dbReference>
<feature type="transmembrane region" description="Helical" evidence="1">
    <location>
        <begin position="208"/>
        <end position="226"/>
    </location>
</feature>
<feature type="transmembrane region" description="Helical" evidence="1">
    <location>
        <begin position="12"/>
        <end position="38"/>
    </location>
</feature>
<feature type="transmembrane region" description="Helical" evidence="1">
    <location>
        <begin position="44"/>
        <end position="61"/>
    </location>
</feature>
<dbReference type="GO" id="GO:0004175">
    <property type="term" value="F:endopeptidase activity"/>
    <property type="evidence" value="ECO:0007669"/>
    <property type="project" value="UniProtKB-ARBA"/>
</dbReference>
<dbReference type="RefSeq" id="WP_015176012.1">
    <property type="nucleotide sequence ID" value="NC_019729.1"/>
</dbReference>
<dbReference type="OrthoDB" id="3034706at2"/>
<dbReference type="KEGG" id="oni:Osc7112_2255"/>
<feature type="transmembrane region" description="Helical" evidence="1">
    <location>
        <begin position="246"/>
        <end position="266"/>
    </location>
</feature>
<dbReference type="eggNOG" id="COG1266">
    <property type="taxonomic scope" value="Bacteria"/>
</dbReference>
<keyword evidence="1" id="KW-0812">Transmembrane</keyword>
<keyword evidence="4" id="KW-1185">Reference proteome</keyword>
<dbReference type="Proteomes" id="UP000010478">
    <property type="component" value="Chromosome"/>
</dbReference>
<feature type="transmembrane region" description="Helical" evidence="1">
    <location>
        <begin position="90"/>
        <end position="113"/>
    </location>
</feature>
<keyword evidence="1" id="KW-1133">Transmembrane helix</keyword>
<evidence type="ECO:0000259" key="2">
    <source>
        <dbReference type="Pfam" id="PF02517"/>
    </source>
</evidence>
<sequence length="277" mass="30840" precursor="true">MINRLQIIASYPFPLRVIIFLLILLAIWLPLAAPIYLLVKDSNLATILTMGLLFAEFLFLVPRWGKQVYGQTQLLKSYGLINTRKNGFELLIGLAIGLLLTFSLFAVQGLFGLVAWQNSDNLPRIIAEGLLSALGVGFAEELVFRGWLLDELQRDYNYKISLWANSLVFALSHFLKPVAAMLRSWPQFPGLLLLGLILVWGKRSRHNRLGLSIGLHAGLVWGYYMINIGQLVRYSASVPDWVTGVNGNPLAGAVGLLFLSVLAVGMRKMSEHSKGLY</sequence>
<gene>
    <name evidence="3" type="ORF">Osc7112_2255</name>
</gene>
<dbReference type="HOGENOM" id="CLU_062525_0_0_3"/>